<accession>A0A2I0JD17</accession>
<feature type="signal peptide" evidence="3">
    <location>
        <begin position="1"/>
        <end position="25"/>
    </location>
</feature>
<evidence type="ECO:0000259" key="4">
    <source>
        <dbReference type="PROSITE" id="PS51782"/>
    </source>
</evidence>
<dbReference type="GO" id="GO:0008061">
    <property type="term" value="F:chitin binding"/>
    <property type="evidence" value="ECO:0007669"/>
    <property type="project" value="UniProtKB-KW"/>
</dbReference>
<keyword evidence="1" id="KW-0147">Chitin-binding</keyword>
<dbReference type="AlphaFoldDB" id="A0A2I0JD17"/>
<dbReference type="InterPro" id="IPR052210">
    <property type="entry name" value="LysM1-like"/>
</dbReference>
<evidence type="ECO:0000256" key="1">
    <source>
        <dbReference type="ARBA" id="ARBA00022669"/>
    </source>
</evidence>
<evidence type="ECO:0000313" key="6">
    <source>
        <dbReference type="Proteomes" id="UP000233551"/>
    </source>
</evidence>
<keyword evidence="3" id="KW-0732">Signal</keyword>
<dbReference type="Gene3D" id="3.10.350.10">
    <property type="entry name" value="LysM domain"/>
    <property type="match status" value="1"/>
</dbReference>
<comment type="caution">
    <text evidence="5">The sequence shown here is derived from an EMBL/GenBank/DDBJ whole genome shotgun (WGS) entry which is preliminary data.</text>
</comment>
<dbReference type="EMBL" id="PGOL01001807">
    <property type="protein sequence ID" value="PKI54141.1"/>
    <property type="molecule type" value="Genomic_DNA"/>
</dbReference>
<name>A0A2I0JD17_PUNGR</name>
<proteinExistence type="predicted"/>
<dbReference type="PANTHER" id="PTHR34997">
    <property type="entry name" value="AM15"/>
    <property type="match status" value="1"/>
</dbReference>
<dbReference type="STRING" id="22663.A0A2I0JD17"/>
<dbReference type="Pfam" id="PF01476">
    <property type="entry name" value="LysM"/>
    <property type="match status" value="1"/>
</dbReference>
<gene>
    <name evidence="5" type="ORF">CRG98_025473</name>
</gene>
<evidence type="ECO:0000313" key="5">
    <source>
        <dbReference type="EMBL" id="PKI54141.1"/>
    </source>
</evidence>
<keyword evidence="2" id="KW-0843">Virulence</keyword>
<dbReference type="PANTHER" id="PTHR34997:SF1">
    <property type="entry name" value="PEPTIDOGLYCAN-BINDING LYSIN DOMAIN"/>
    <property type="match status" value="1"/>
</dbReference>
<evidence type="ECO:0000256" key="2">
    <source>
        <dbReference type="ARBA" id="ARBA00023026"/>
    </source>
</evidence>
<sequence length="92" mass="9892">MAARTSFFFLRMALVLSLLVTVTMASRSVGILKGKAAGPQCDTVYGVKTGDTCFFVTEAFNLTESFFLGINPNINCISIFVGQWICIAGSPN</sequence>
<dbReference type="InterPro" id="IPR018392">
    <property type="entry name" value="LysM"/>
</dbReference>
<keyword evidence="6" id="KW-1185">Reference proteome</keyword>
<reference evidence="5 6" key="1">
    <citation type="submission" date="2017-11" db="EMBL/GenBank/DDBJ databases">
        <title>De-novo sequencing of pomegranate (Punica granatum L.) genome.</title>
        <authorList>
            <person name="Akparov Z."/>
            <person name="Amiraslanov A."/>
            <person name="Hajiyeva S."/>
            <person name="Abbasov M."/>
            <person name="Kaur K."/>
            <person name="Hamwieh A."/>
            <person name="Solovyev V."/>
            <person name="Salamov A."/>
            <person name="Braich B."/>
            <person name="Kosarev P."/>
            <person name="Mahmoud A."/>
            <person name="Hajiyev E."/>
            <person name="Babayeva S."/>
            <person name="Izzatullayeva V."/>
            <person name="Mammadov A."/>
            <person name="Mammadov A."/>
            <person name="Sharifova S."/>
            <person name="Ojaghi J."/>
            <person name="Eynullazada K."/>
            <person name="Bayramov B."/>
            <person name="Abdulazimova A."/>
            <person name="Shahmuradov I."/>
        </authorList>
    </citation>
    <scope>NUCLEOTIDE SEQUENCE [LARGE SCALE GENOMIC DNA]</scope>
    <source>
        <strain evidence="6">cv. AG2017</strain>
        <tissue evidence="5">Leaf</tissue>
    </source>
</reference>
<dbReference type="SMART" id="SM00257">
    <property type="entry name" value="LysM"/>
    <property type="match status" value="1"/>
</dbReference>
<dbReference type="InterPro" id="IPR036779">
    <property type="entry name" value="LysM_dom_sf"/>
</dbReference>
<dbReference type="Proteomes" id="UP000233551">
    <property type="component" value="Unassembled WGS sequence"/>
</dbReference>
<dbReference type="CDD" id="cd00118">
    <property type="entry name" value="LysM"/>
    <property type="match status" value="1"/>
</dbReference>
<feature type="chain" id="PRO_5014188947" description="LysM domain-containing protein" evidence="3">
    <location>
        <begin position="26"/>
        <end position="92"/>
    </location>
</feature>
<dbReference type="SUPFAM" id="SSF54106">
    <property type="entry name" value="LysM domain"/>
    <property type="match status" value="1"/>
</dbReference>
<dbReference type="PROSITE" id="PS51782">
    <property type="entry name" value="LYSM"/>
    <property type="match status" value="1"/>
</dbReference>
<organism evidence="5 6">
    <name type="scientific">Punica granatum</name>
    <name type="common">Pomegranate</name>
    <dbReference type="NCBI Taxonomy" id="22663"/>
    <lineage>
        <taxon>Eukaryota</taxon>
        <taxon>Viridiplantae</taxon>
        <taxon>Streptophyta</taxon>
        <taxon>Embryophyta</taxon>
        <taxon>Tracheophyta</taxon>
        <taxon>Spermatophyta</taxon>
        <taxon>Magnoliopsida</taxon>
        <taxon>eudicotyledons</taxon>
        <taxon>Gunneridae</taxon>
        <taxon>Pentapetalae</taxon>
        <taxon>rosids</taxon>
        <taxon>malvids</taxon>
        <taxon>Myrtales</taxon>
        <taxon>Lythraceae</taxon>
        <taxon>Punica</taxon>
    </lineage>
</organism>
<protein>
    <recommendedName>
        <fullName evidence="4">LysM domain-containing protein</fullName>
    </recommendedName>
</protein>
<feature type="domain" description="LysM" evidence="4">
    <location>
        <begin position="43"/>
        <end position="87"/>
    </location>
</feature>
<evidence type="ECO:0000256" key="3">
    <source>
        <dbReference type="SAM" id="SignalP"/>
    </source>
</evidence>